<dbReference type="EMBL" id="JAEHFY010000026">
    <property type="protein sequence ID" value="MBK0384266.1"/>
    <property type="molecule type" value="Genomic_DNA"/>
</dbReference>
<dbReference type="Gene3D" id="2.60.40.10">
    <property type="entry name" value="Immunoglobulins"/>
    <property type="match status" value="1"/>
</dbReference>
<accession>A0ABS1BPC1</accession>
<dbReference type="InterPro" id="IPR013783">
    <property type="entry name" value="Ig-like_fold"/>
</dbReference>
<organism evidence="3 4">
    <name type="scientific">Pedobacter segetis</name>
    <dbReference type="NCBI Taxonomy" id="2793069"/>
    <lineage>
        <taxon>Bacteria</taxon>
        <taxon>Pseudomonadati</taxon>
        <taxon>Bacteroidota</taxon>
        <taxon>Sphingobacteriia</taxon>
        <taxon>Sphingobacteriales</taxon>
        <taxon>Sphingobacteriaceae</taxon>
        <taxon>Pedobacter</taxon>
    </lineage>
</organism>
<proteinExistence type="predicted"/>
<sequence>MKKLLLSLILVTVFVHAKAQWAGETPIVTSSNTTSKTGLISINDGSNNMIIAWVDARNSATTGNDIYIQKINNDGTLPWGTEKVVCNAIGSQTNMNLISDGAGGAIVVWEDPVTSSTNKDIYGQHITASGATGWAANGVILTNNTGNTTKKFSPIAEKVSATEFMVVWKDDRDGTQDLYAQKCLISTGAPQWAADVSIHGNQANIQTGQVLLKDGLGGCFVVWADPRLATNNSDIYAQRIKNDGTLLWGASGTLICGSTSNQLNSSISTDNKGGFIVTWGDLRAGSTDGNIYAQRLNSNGVAGWATNGVLICSAANSQLYPKIVTVDSSFVIAWTDPRISNSDNNIYAQKIDTSGVTKWDATATAEGVPVVTATGNQGITGDFTLDTAGNGKVIISFSDKRGGTDYDIYAQELKADGSSVFGTNGVIVSSATGDQRYPTSIVNGNGGLLMAWGDSRNSSNGDIYAANLKSDGTLPVKFTTITASLNSNQTVLVKWGIASEINTQKYIVERRNDKADFQQIGEVAAKNLSNYQFTDHNPLLGTNYYRIKAVDFDATLSLSAIATIKTSSLAQTLATVYPNPIANVLNISLSGATSNNYHLKIFDLKGAIKLDKNVDVDNGNITLKVDGLETGVFTLQLLGNDGNVKLVQKIVKL</sequence>
<dbReference type="Pfam" id="PF18962">
    <property type="entry name" value="Por_Secre_tail"/>
    <property type="match status" value="1"/>
</dbReference>
<comment type="caution">
    <text evidence="3">The sequence shown here is derived from an EMBL/GenBank/DDBJ whole genome shotgun (WGS) entry which is preliminary data.</text>
</comment>
<evidence type="ECO:0000259" key="2">
    <source>
        <dbReference type="Pfam" id="PF18962"/>
    </source>
</evidence>
<name>A0ABS1BPC1_9SPHI</name>
<feature type="domain" description="Secretion system C-terminal sorting" evidence="2">
    <location>
        <begin position="576"/>
        <end position="650"/>
    </location>
</feature>
<reference evidence="3 4" key="1">
    <citation type="submission" date="2020-12" db="EMBL/GenBank/DDBJ databases">
        <title>Bacterial novel species Pedobacter sp. SD-b isolated from soil.</title>
        <authorList>
            <person name="Jung H.-Y."/>
        </authorList>
    </citation>
    <scope>NUCLEOTIDE SEQUENCE [LARGE SCALE GENOMIC DNA]</scope>
    <source>
        <strain evidence="3 4">SD-b</strain>
    </source>
</reference>
<dbReference type="RefSeq" id="WP_200587802.1">
    <property type="nucleotide sequence ID" value="NZ_JAEHFY010000026.1"/>
</dbReference>
<evidence type="ECO:0000313" key="3">
    <source>
        <dbReference type="EMBL" id="MBK0384266.1"/>
    </source>
</evidence>
<evidence type="ECO:0000256" key="1">
    <source>
        <dbReference type="SAM" id="SignalP"/>
    </source>
</evidence>
<gene>
    <name evidence="3" type="ORF">I5M32_14960</name>
</gene>
<feature type="chain" id="PRO_5046857391" evidence="1">
    <location>
        <begin position="23"/>
        <end position="653"/>
    </location>
</feature>
<keyword evidence="1" id="KW-0732">Signal</keyword>
<keyword evidence="4" id="KW-1185">Reference proteome</keyword>
<evidence type="ECO:0000313" key="4">
    <source>
        <dbReference type="Proteomes" id="UP000660024"/>
    </source>
</evidence>
<dbReference type="Proteomes" id="UP000660024">
    <property type="component" value="Unassembled WGS sequence"/>
</dbReference>
<feature type="signal peptide" evidence="1">
    <location>
        <begin position="1"/>
        <end position="22"/>
    </location>
</feature>
<protein>
    <submittedName>
        <fullName evidence="3">T9SS type A sorting domain-containing protein</fullName>
    </submittedName>
</protein>
<dbReference type="NCBIfam" id="TIGR04183">
    <property type="entry name" value="Por_Secre_tail"/>
    <property type="match status" value="1"/>
</dbReference>
<dbReference type="InterPro" id="IPR026444">
    <property type="entry name" value="Secre_tail"/>
</dbReference>